<keyword evidence="2" id="KW-0433">Leucine-rich repeat</keyword>
<dbReference type="SUPFAM" id="SSF52058">
    <property type="entry name" value="L domain-like"/>
    <property type="match status" value="1"/>
</dbReference>
<evidence type="ECO:0000256" key="4">
    <source>
        <dbReference type="ARBA" id="ARBA00022729"/>
    </source>
</evidence>
<evidence type="ECO:0000256" key="10">
    <source>
        <dbReference type="PROSITE-ProRule" id="PRU00023"/>
    </source>
</evidence>
<dbReference type="Gene3D" id="3.80.10.10">
    <property type="entry name" value="Ribonuclease Inhibitor"/>
    <property type="match status" value="1"/>
</dbReference>
<feature type="region of interest" description="Disordered" evidence="12">
    <location>
        <begin position="149"/>
        <end position="173"/>
    </location>
</feature>
<feature type="compositionally biased region" description="Basic residues" evidence="12">
    <location>
        <begin position="192"/>
        <end position="203"/>
    </location>
</feature>
<evidence type="ECO:0000313" key="13">
    <source>
        <dbReference type="EMBL" id="CAH0377918.1"/>
    </source>
</evidence>
<evidence type="ECO:0000256" key="9">
    <source>
        <dbReference type="ARBA" id="ARBA00023180"/>
    </source>
</evidence>
<dbReference type="OrthoDB" id="676979at2759"/>
<keyword evidence="11" id="KW-0175">Coiled coil</keyword>
<dbReference type="Gene3D" id="1.25.40.20">
    <property type="entry name" value="Ankyrin repeat-containing domain"/>
    <property type="match status" value="1"/>
</dbReference>
<feature type="coiled-coil region" evidence="11">
    <location>
        <begin position="442"/>
        <end position="469"/>
    </location>
</feature>
<dbReference type="PROSITE" id="PS50088">
    <property type="entry name" value="ANK_REPEAT"/>
    <property type="match status" value="1"/>
</dbReference>
<feature type="region of interest" description="Disordered" evidence="12">
    <location>
        <begin position="190"/>
        <end position="238"/>
    </location>
</feature>
<keyword evidence="8" id="KW-0675">Receptor</keyword>
<comment type="subcellular location">
    <subcellularLocation>
        <location evidence="1">Membrane</location>
        <topology evidence="1">Single-pass membrane protein</topology>
    </subcellularLocation>
</comment>
<dbReference type="Proteomes" id="UP000789595">
    <property type="component" value="Unassembled WGS sequence"/>
</dbReference>
<name>A0A8J2SV80_9STRA</name>
<keyword evidence="3" id="KW-0812">Transmembrane</keyword>
<keyword evidence="4" id="KW-0732">Signal</keyword>
<proteinExistence type="predicted"/>
<evidence type="ECO:0000256" key="5">
    <source>
        <dbReference type="ARBA" id="ARBA00022737"/>
    </source>
</evidence>
<dbReference type="PANTHER" id="PTHR27000">
    <property type="entry name" value="LEUCINE-RICH REPEAT RECEPTOR-LIKE PROTEIN KINASE FAMILY PROTEIN-RELATED"/>
    <property type="match status" value="1"/>
</dbReference>
<feature type="compositionally biased region" description="Low complexity" evidence="12">
    <location>
        <begin position="209"/>
        <end position="218"/>
    </location>
</feature>
<gene>
    <name evidence="13" type="ORF">PECAL_5P24370</name>
</gene>
<keyword evidence="6" id="KW-1133">Transmembrane helix</keyword>
<evidence type="ECO:0008006" key="15">
    <source>
        <dbReference type="Google" id="ProtNLM"/>
    </source>
</evidence>
<keyword evidence="14" id="KW-1185">Reference proteome</keyword>
<dbReference type="GO" id="GO:0016020">
    <property type="term" value="C:membrane"/>
    <property type="evidence" value="ECO:0007669"/>
    <property type="project" value="UniProtKB-SubCell"/>
</dbReference>
<comment type="caution">
    <text evidence="13">The sequence shown here is derived from an EMBL/GenBank/DDBJ whole genome shotgun (WGS) entry which is preliminary data.</text>
</comment>
<protein>
    <recommendedName>
        <fullName evidence="15">RelA/SpoT domain-containing protein</fullName>
    </recommendedName>
</protein>
<dbReference type="InterPro" id="IPR032675">
    <property type="entry name" value="LRR_dom_sf"/>
</dbReference>
<reference evidence="13" key="1">
    <citation type="submission" date="2021-11" db="EMBL/GenBank/DDBJ databases">
        <authorList>
            <consortium name="Genoscope - CEA"/>
            <person name="William W."/>
        </authorList>
    </citation>
    <scope>NUCLEOTIDE SEQUENCE</scope>
</reference>
<accession>A0A8J2SV80</accession>
<evidence type="ECO:0000256" key="3">
    <source>
        <dbReference type="ARBA" id="ARBA00022692"/>
    </source>
</evidence>
<sequence length="1333" mass="146204">MPVLVVEPGKQKTAFTPTPTKRKMRSTGTPFEDAAVRTVELSADAFHEDARASMVNCNRYLCAQQMADKKMRGGKPEDTAGTIARLCGDVRRFGGAVFGDQCMVVEGDTLLHLLVRNDAHKDTVEACLRGGADVGAVNARGEQVLGLARKAAARSGQRRHHGPGASEEARERRLHAEGVVVVIEKYNARRNTSGRKRARRRARLGPGGARSPRSPSSSRGRRRRSASPIRPRTAPEVNASREVDAWRRVAARAHTAADAIEARFRDAWTHEDAEKAARTAQNDDVVVAAVRGAVAEALTARGEDDAVPERATARLDRDLEHVKAERDVARARFNKVKKAYDEICEERRKREEQIERDRVRRMNRQAPENATTERLVRQKLERERNDARLELMALHAQLKGAASYHKQQHEKAADVIDKLRNENLKWREWYKQKGDSLERFGRQKVQNEIDETRARLRAVLDKASAVEARNLRREQELDAREKALTSTLAPSELSDEQRWGRTLRSELASASDEDALRITSELLANDDASRAAAFRTSASDYLRLVEESRKEDEPVAFVAPDGARFEPTGATREGRAVYAGSSGTLAYANERWTWSSVDGNVLCASTTDALVPPQTEWVNSDGDTDANWTLQQLDYEDKRKEYPAPLSLRLMEVDALQRAVALESLSVLRLDAQLQDGSCDGATKKQLENQRDVVKASRDAALRRLADQVFVATCSDIAPDLTETSKRYDALFRSLKNTEVETLVSLRSICTKLSTSDKKLRQRLSTNALRFGFATSRTSQQTVDAYDVRFALGLLKDATDHKPDFDAELKRIGAESGATVLLAPVKSLGRAFAKVHEKYGGRYDGLTDLIRGTLQCDSLDVVEKCVRALAQSHRFKVSRVKNRFDPAHIAGDGYRDVLCNVEINDGCIAEVQINLASMVDLKESSGHACYEASRMIHFADNSNHVSSAAGWASRAAARCPADEARPLCLAERVSTGQLTSLSLKADASTPFPARDELRRSLCSPFVRLRALRIDGLNGFLEVVLTPESLVSLSQCLEELSVGGKDLGPIPDLSSLKRLRAVRLRGARGPFDLLQFANSMQSLVCSSCRGFGKLPKDLERVFPALQALTLRQCQLEGELPSYFGDGSRFPKLKRLDLSSNALTGYVDAALFRGPSLSSIDLSKNALKGAEPTIASVVPINVYLNDLKTHGNAWDEDKGFEDVVAALTPPPQPACVAGPGGDSRLGGLYHQRGSLNGRPRYCAASGASIEFRESGPALGPHWAWCLADATVVATARPDEAPSASQWEAACGAVLLTGAAPPLEFSAPSSPAMSPQVKESHPPVDAAATTATFSQF</sequence>
<dbReference type="InterPro" id="IPR036770">
    <property type="entry name" value="Ankyrin_rpt-contain_sf"/>
</dbReference>
<evidence type="ECO:0000256" key="2">
    <source>
        <dbReference type="ARBA" id="ARBA00022614"/>
    </source>
</evidence>
<dbReference type="InterPro" id="IPR002110">
    <property type="entry name" value="Ankyrin_rpt"/>
</dbReference>
<evidence type="ECO:0000256" key="11">
    <source>
        <dbReference type="SAM" id="Coils"/>
    </source>
</evidence>
<evidence type="ECO:0000256" key="6">
    <source>
        <dbReference type="ARBA" id="ARBA00022989"/>
    </source>
</evidence>
<keyword evidence="9" id="KW-0325">Glycoprotein</keyword>
<dbReference type="PANTHER" id="PTHR27000:SF775">
    <property type="entry name" value="PLANT INTRACELLULAR RAS-GROUP-RELATED LRR PROTEIN 3"/>
    <property type="match status" value="1"/>
</dbReference>
<evidence type="ECO:0000256" key="1">
    <source>
        <dbReference type="ARBA" id="ARBA00004167"/>
    </source>
</evidence>
<organism evidence="13 14">
    <name type="scientific">Pelagomonas calceolata</name>
    <dbReference type="NCBI Taxonomy" id="35677"/>
    <lineage>
        <taxon>Eukaryota</taxon>
        <taxon>Sar</taxon>
        <taxon>Stramenopiles</taxon>
        <taxon>Ochrophyta</taxon>
        <taxon>Pelagophyceae</taxon>
        <taxon>Pelagomonadales</taxon>
        <taxon>Pelagomonadaceae</taxon>
        <taxon>Pelagomonas</taxon>
    </lineage>
</organism>
<evidence type="ECO:0000313" key="14">
    <source>
        <dbReference type="Proteomes" id="UP000789595"/>
    </source>
</evidence>
<evidence type="ECO:0000256" key="7">
    <source>
        <dbReference type="ARBA" id="ARBA00023136"/>
    </source>
</evidence>
<evidence type="ECO:0000256" key="8">
    <source>
        <dbReference type="ARBA" id="ARBA00023170"/>
    </source>
</evidence>
<feature type="repeat" description="ANK" evidence="10">
    <location>
        <begin position="106"/>
        <end position="139"/>
    </location>
</feature>
<evidence type="ECO:0000256" key="12">
    <source>
        <dbReference type="SAM" id="MobiDB-lite"/>
    </source>
</evidence>
<keyword evidence="7" id="KW-0472">Membrane</keyword>
<keyword evidence="5" id="KW-0677">Repeat</keyword>
<dbReference type="EMBL" id="CAKKNE010000005">
    <property type="protein sequence ID" value="CAH0377918.1"/>
    <property type="molecule type" value="Genomic_DNA"/>
</dbReference>
<keyword evidence="10" id="KW-0040">ANK repeat</keyword>